<dbReference type="AlphaFoldDB" id="A0A4R2KN60"/>
<gene>
    <name evidence="3" type="ORF">EV688_11098</name>
</gene>
<name>A0A4R2KN60_9GAMM</name>
<reference evidence="3 4" key="1">
    <citation type="submission" date="2019-03" db="EMBL/GenBank/DDBJ databases">
        <title>Genomic Encyclopedia of Type Strains, Phase IV (KMG-IV): sequencing the most valuable type-strain genomes for metagenomic binning, comparative biology and taxonomic classification.</title>
        <authorList>
            <person name="Goeker M."/>
        </authorList>
    </citation>
    <scope>NUCLEOTIDE SEQUENCE [LARGE SCALE GENOMIC DNA]</scope>
    <source>
        <strain evidence="3 4">DSM 23344</strain>
    </source>
</reference>
<evidence type="ECO:0000313" key="4">
    <source>
        <dbReference type="Proteomes" id="UP000294980"/>
    </source>
</evidence>
<dbReference type="EMBL" id="SLWX01000010">
    <property type="protein sequence ID" value="TCO75143.1"/>
    <property type="molecule type" value="Genomic_DNA"/>
</dbReference>
<keyword evidence="4" id="KW-1185">Reference proteome</keyword>
<protein>
    <submittedName>
        <fullName evidence="3">DUF2892 family protein</fullName>
    </submittedName>
</protein>
<evidence type="ECO:0000313" key="3">
    <source>
        <dbReference type="EMBL" id="TCO75143.1"/>
    </source>
</evidence>
<keyword evidence="1" id="KW-0472">Membrane</keyword>
<feature type="transmembrane region" description="Helical" evidence="1">
    <location>
        <begin position="12"/>
        <end position="28"/>
    </location>
</feature>
<keyword evidence="1" id="KW-0812">Transmembrane</keyword>
<feature type="transmembrane region" description="Helical" evidence="1">
    <location>
        <begin position="34"/>
        <end position="54"/>
    </location>
</feature>
<organism evidence="3 4">
    <name type="scientific">Chromatocurvus halotolerans</name>
    <dbReference type="NCBI Taxonomy" id="1132028"/>
    <lineage>
        <taxon>Bacteria</taxon>
        <taxon>Pseudomonadati</taxon>
        <taxon>Pseudomonadota</taxon>
        <taxon>Gammaproteobacteria</taxon>
        <taxon>Cellvibrionales</taxon>
        <taxon>Halieaceae</taxon>
        <taxon>Chromatocurvus</taxon>
    </lineage>
</organism>
<proteinExistence type="predicted"/>
<dbReference type="Pfam" id="PF11127">
    <property type="entry name" value="YgaP-like_TM"/>
    <property type="match status" value="1"/>
</dbReference>
<evidence type="ECO:0000256" key="1">
    <source>
        <dbReference type="SAM" id="Phobius"/>
    </source>
</evidence>
<dbReference type="OrthoDB" id="9804804at2"/>
<sequence>MQRNEGTIDRVLRTIVGLGILSLVFVGPQTAWGWLGLVPLATGLLGVCPAYSLLGIRTCPAPRQTP</sequence>
<evidence type="ECO:0000259" key="2">
    <source>
        <dbReference type="Pfam" id="PF11127"/>
    </source>
</evidence>
<dbReference type="RefSeq" id="WP_117318456.1">
    <property type="nucleotide sequence ID" value="NZ_QQSW01000014.1"/>
</dbReference>
<feature type="domain" description="Inner membrane protein YgaP-like transmembrane" evidence="2">
    <location>
        <begin position="1"/>
        <end position="61"/>
    </location>
</feature>
<accession>A0A4R2KN60</accession>
<comment type="caution">
    <text evidence="3">The sequence shown here is derived from an EMBL/GenBank/DDBJ whole genome shotgun (WGS) entry which is preliminary data.</text>
</comment>
<dbReference type="InterPro" id="IPR021309">
    <property type="entry name" value="YgaP-like_TM"/>
</dbReference>
<dbReference type="Proteomes" id="UP000294980">
    <property type="component" value="Unassembled WGS sequence"/>
</dbReference>
<keyword evidence="1" id="KW-1133">Transmembrane helix</keyword>